<evidence type="ECO:0000259" key="6">
    <source>
        <dbReference type="Pfam" id="PF08701"/>
    </source>
</evidence>
<dbReference type="Gene3D" id="1.10.1580.10">
    <property type="match status" value="1"/>
</dbReference>
<evidence type="ECO:0000256" key="5">
    <source>
        <dbReference type="SAM" id="MobiDB-lite"/>
    </source>
</evidence>
<evidence type="ECO:0000256" key="1">
    <source>
        <dbReference type="ARBA" id="ARBA00004123"/>
    </source>
</evidence>
<dbReference type="InterPro" id="IPR014813">
    <property type="entry name" value="Gnl3_N_dom"/>
</dbReference>
<dbReference type="OrthoDB" id="10266128at2759"/>
<dbReference type="GO" id="GO:0005525">
    <property type="term" value="F:GTP binding"/>
    <property type="evidence" value="ECO:0007669"/>
    <property type="project" value="UniProtKB-KW"/>
</dbReference>
<feature type="non-terminal residue" evidence="7">
    <location>
        <position position="300"/>
    </location>
</feature>
<feature type="region of interest" description="Disordered" evidence="5">
    <location>
        <begin position="135"/>
        <end position="188"/>
    </location>
</feature>
<evidence type="ECO:0000256" key="3">
    <source>
        <dbReference type="ARBA" id="ARBA00023134"/>
    </source>
</evidence>
<gene>
    <name evidence="7" type="ORF">K431DRAFT_190954</name>
</gene>
<feature type="domain" description="Guanine nucleotide-binding protein-like 3 N-terminal" evidence="6">
    <location>
        <begin position="13"/>
        <end position="88"/>
    </location>
</feature>
<feature type="compositionally biased region" description="Basic and acidic residues" evidence="5">
    <location>
        <begin position="69"/>
        <end position="92"/>
    </location>
</feature>
<comment type="subcellular location">
    <subcellularLocation>
        <location evidence="1">Nucleus</location>
    </subcellularLocation>
</comment>
<protein>
    <recommendedName>
        <fullName evidence="6">Guanine nucleotide-binding protein-like 3 N-terminal domain-containing protein</fullName>
    </recommendedName>
</protein>
<evidence type="ECO:0000256" key="2">
    <source>
        <dbReference type="ARBA" id="ARBA00022741"/>
    </source>
</evidence>
<dbReference type="InterPro" id="IPR023179">
    <property type="entry name" value="GTP-bd_ortho_bundle_sf"/>
</dbReference>
<evidence type="ECO:0000313" key="7">
    <source>
        <dbReference type="EMBL" id="KAF2717739.1"/>
    </source>
</evidence>
<name>A0A9P4Q416_9PEZI</name>
<dbReference type="AlphaFoldDB" id="A0A9P4Q416"/>
<dbReference type="Proteomes" id="UP000799441">
    <property type="component" value="Unassembled WGS sequence"/>
</dbReference>
<keyword evidence="4" id="KW-0539">Nucleus</keyword>
<feature type="region of interest" description="Disordered" evidence="5">
    <location>
        <begin position="69"/>
        <end position="110"/>
    </location>
</feature>
<sequence>MKVGKPRSKRVPVRLRHKIEKASSSKQRKQRKEEKKNPQWRSRLKKDPGIPNLFPYKAKVLAELEEGKRRKEEELQRRKDLAKAQREGKNVKDVQVASAEAVGIDDDEELLGEAEDVEDGEDMEMQDSSNPMAALLASAQARAQNFGPGNDVDLDEDKDGDEEFEGFEETPRPAGGDSTKKSLPKQALADPMKAATALVNRMQTTENGMDALLGHYKIPPLVTAGSDTTTRFLVDVARKRGRLGKGGVPNLHAAALTVLSDLNEQRLKLPAPNHKKGSGNKSEVQIVSQLAEPFKLEGLW</sequence>
<dbReference type="PANTHER" id="PTHR11089:SF30">
    <property type="entry name" value="GUANINE NUCLEOTIDE-BINDING PROTEIN-LIKE 3 HOMOLOG"/>
    <property type="match status" value="1"/>
</dbReference>
<dbReference type="GO" id="GO:0005730">
    <property type="term" value="C:nucleolus"/>
    <property type="evidence" value="ECO:0007669"/>
    <property type="project" value="TreeGrafter"/>
</dbReference>
<keyword evidence="8" id="KW-1185">Reference proteome</keyword>
<reference evidence="7" key="1">
    <citation type="journal article" date="2020" name="Stud. Mycol.">
        <title>101 Dothideomycetes genomes: a test case for predicting lifestyles and emergence of pathogens.</title>
        <authorList>
            <person name="Haridas S."/>
            <person name="Albert R."/>
            <person name="Binder M."/>
            <person name="Bloem J."/>
            <person name="Labutti K."/>
            <person name="Salamov A."/>
            <person name="Andreopoulos B."/>
            <person name="Baker S."/>
            <person name="Barry K."/>
            <person name="Bills G."/>
            <person name="Bluhm B."/>
            <person name="Cannon C."/>
            <person name="Castanera R."/>
            <person name="Culley D."/>
            <person name="Daum C."/>
            <person name="Ezra D."/>
            <person name="Gonzalez J."/>
            <person name="Henrissat B."/>
            <person name="Kuo A."/>
            <person name="Liang C."/>
            <person name="Lipzen A."/>
            <person name="Lutzoni F."/>
            <person name="Magnuson J."/>
            <person name="Mondo S."/>
            <person name="Nolan M."/>
            <person name="Ohm R."/>
            <person name="Pangilinan J."/>
            <person name="Park H.-J."/>
            <person name="Ramirez L."/>
            <person name="Alfaro M."/>
            <person name="Sun H."/>
            <person name="Tritt A."/>
            <person name="Yoshinaga Y."/>
            <person name="Zwiers L.-H."/>
            <person name="Turgeon B."/>
            <person name="Goodwin S."/>
            <person name="Spatafora J."/>
            <person name="Crous P."/>
            <person name="Grigoriev I."/>
        </authorList>
    </citation>
    <scope>NUCLEOTIDE SEQUENCE</scope>
    <source>
        <strain evidence="7">CBS 116435</strain>
    </source>
</reference>
<dbReference type="EMBL" id="MU003837">
    <property type="protein sequence ID" value="KAF2717739.1"/>
    <property type="molecule type" value="Genomic_DNA"/>
</dbReference>
<proteinExistence type="predicted"/>
<dbReference type="InterPro" id="IPR050755">
    <property type="entry name" value="TRAFAC_YlqF/YawG_RiboMat"/>
</dbReference>
<organism evidence="7 8">
    <name type="scientific">Polychaeton citri CBS 116435</name>
    <dbReference type="NCBI Taxonomy" id="1314669"/>
    <lineage>
        <taxon>Eukaryota</taxon>
        <taxon>Fungi</taxon>
        <taxon>Dikarya</taxon>
        <taxon>Ascomycota</taxon>
        <taxon>Pezizomycotina</taxon>
        <taxon>Dothideomycetes</taxon>
        <taxon>Dothideomycetidae</taxon>
        <taxon>Capnodiales</taxon>
        <taxon>Capnodiaceae</taxon>
        <taxon>Polychaeton</taxon>
    </lineage>
</organism>
<comment type="caution">
    <text evidence="7">The sequence shown here is derived from an EMBL/GenBank/DDBJ whole genome shotgun (WGS) entry which is preliminary data.</text>
</comment>
<keyword evidence="3" id="KW-0342">GTP-binding</keyword>
<dbReference type="PANTHER" id="PTHR11089">
    <property type="entry name" value="GTP-BINDING PROTEIN-RELATED"/>
    <property type="match status" value="1"/>
</dbReference>
<evidence type="ECO:0000313" key="8">
    <source>
        <dbReference type="Proteomes" id="UP000799441"/>
    </source>
</evidence>
<feature type="region of interest" description="Disordered" evidence="5">
    <location>
        <begin position="1"/>
        <end position="52"/>
    </location>
</feature>
<accession>A0A9P4Q416</accession>
<keyword evidence="2" id="KW-0547">Nucleotide-binding</keyword>
<evidence type="ECO:0000256" key="4">
    <source>
        <dbReference type="ARBA" id="ARBA00023242"/>
    </source>
</evidence>
<dbReference type="Pfam" id="PF08701">
    <property type="entry name" value="GN3L_Grn1"/>
    <property type="match status" value="1"/>
</dbReference>
<feature type="compositionally biased region" description="Low complexity" evidence="5">
    <location>
        <begin position="135"/>
        <end position="144"/>
    </location>
</feature>
<feature type="compositionally biased region" description="Acidic residues" evidence="5">
    <location>
        <begin position="152"/>
        <end position="168"/>
    </location>
</feature>
<feature type="compositionally biased region" description="Basic residues" evidence="5">
    <location>
        <begin position="1"/>
        <end position="19"/>
    </location>
</feature>